<evidence type="ECO:0000313" key="18">
    <source>
        <dbReference type="EnsemblMetazoa" id="CapteP149978"/>
    </source>
</evidence>
<keyword evidence="9" id="KW-0915">Sodium</keyword>
<keyword evidence="19" id="KW-1185">Reference proteome</keyword>
<evidence type="ECO:0000256" key="2">
    <source>
        <dbReference type="ARBA" id="ARBA00004155"/>
    </source>
</evidence>
<keyword evidence="12" id="KW-0325">Glycoprotein</keyword>
<evidence type="ECO:0000256" key="6">
    <source>
        <dbReference type="ARBA" id="ARBA00022753"/>
    </source>
</evidence>
<evidence type="ECO:0000256" key="13">
    <source>
        <dbReference type="ARBA" id="ARBA00023228"/>
    </source>
</evidence>
<protein>
    <recommendedName>
        <fullName evidence="16">Amino acid transporter transmembrane domain-containing protein</fullName>
    </recommendedName>
</protein>
<feature type="domain" description="Amino acid transporter transmembrane" evidence="16">
    <location>
        <begin position="302"/>
        <end position="559"/>
    </location>
</feature>
<dbReference type="OrthoDB" id="294730at2759"/>
<evidence type="ECO:0000256" key="11">
    <source>
        <dbReference type="ARBA" id="ARBA00023157"/>
    </source>
</evidence>
<gene>
    <name evidence="17" type="ORF">CAPTEDRAFT_149978</name>
</gene>
<comment type="subcellular location">
    <subcellularLocation>
        <location evidence="1">Late endosome membrane</location>
        <topology evidence="1">Multi-pass membrane protein</topology>
    </subcellularLocation>
    <subcellularLocation>
        <location evidence="2">Lysosome membrane</location>
        <topology evidence="2">Multi-pass membrane protein</topology>
    </subcellularLocation>
</comment>
<evidence type="ECO:0000256" key="7">
    <source>
        <dbReference type="ARBA" id="ARBA00022970"/>
    </source>
</evidence>
<dbReference type="OMA" id="HWFTPTE"/>
<feature type="transmembrane region" description="Helical" evidence="15">
    <location>
        <begin position="360"/>
        <end position="379"/>
    </location>
</feature>
<feature type="transmembrane region" description="Helical" evidence="15">
    <location>
        <begin position="118"/>
        <end position="139"/>
    </location>
</feature>
<feature type="transmembrane region" description="Helical" evidence="15">
    <location>
        <begin position="145"/>
        <end position="164"/>
    </location>
</feature>
<feature type="transmembrane region" description="Helical" evidence="15">
    <location>
        <begin position="507"/>
        <end position="530"/>
    </location>
</feature>
<feature type="transmembrane region" description="Helical" evidence="15">
    <location>
        <begin position="542"/>
        <end position="563"/>
    </location>
</feature>
<evidence type="ECO:0000313" key="19">
    <source>
        <dbReference type="Proteomes" id="UP000014760"/>
    </source>
</evidence>
<dbReference type="EnsemblMetazoa" id="CapteT149978">
    <property type="protein sequence ID" value="CapteP149978"/>
    <property type="gene ID" value="CapteG149978"/>
</dbReference>
<keyword evidence="8 15" id="KW-1133">Transmembrane helix</keyword>
<dbReference type="Proteomes" id="UP000014760">
    <property type="component" value="Unassembled WGS sequence"/>
</dbReference>
<feature type="transmembrane region" description="Helical" evidence="15">
    <location>
        <begin position="290"/>
        <end position="309"/>
    </location>
</feature>
<feature type="domain" description="Amino acid transporter transmembrane" evidence="16">
    <location>
        <begin position="115"/>
        <end position="232"/>
    </location>
</feature>
<reference evidence="17 19" key="2">
    <citation type="journal article" date="2013" name="Nature">
        <title>Insights into bilaterian evolution from three spiralian genomes.</title>
        <authorList>
            <person name="Simakov O."/>
            <person name="Marletaz F."/>
            <person name="Cho S.J."/>
            <person name="Edsinger-Gonzales E."/>
            <person name="Havlak P."/>
            <person name="Hellsten U."/>
            <person name="Kuo D.H."/>
            <person name="Larsson T."/>
            <person name="Lv J."/>
            <person name="Arendt D."/>
            <person name="Savage R."/>
            <person name="Osoegawa K."/>
            <person name="de Jong P."/>
            <person name="Grimwood J."/>
            <person name="Chapman J.A."/>
            <person name="Shapiro H."/>
            <person name="Aerts A."/>
            <person name="Otillar R.P."/>
            <person name="Terry A.Y."/>
            <person name="Boore J.L."/>
            <person name="Grigoriev I.V."/>
            <person name="Lindberg D.R."/>
            <person name="Seaver E.C."/>
            <person name="Weisblat D.A."/>
            <person name="Putnam N.H."/>
            <person name="Rokhsar D.S."/>
        </authorList>
    </citation>
    <scope>NUCLEOTIDE SEQUENCE</scope>
    <source>
        <strain evidence="17 19">I ESC-2004</strain>
    </source>
</reference>
<dbReference type="GO" id="GO:0005765">
    <property type="term" value="C:lysosomal membrane"/>
    <property type="evidence" value="ECO:0007669"/>
    <property type="project" value="UniProtKB-SubCell"/>
</dbReference>
<evidence type="ECO:0000256" key="3">
    <source>
        <dbReference type="ARBA" id="ARBA00022448"/>
    </source>
</evidence>
<keyword evidence="13" id="KW-0458">Lysosome</keyword>
<feature type="transmembrane region" description="Helical" evidence="15">
    <location>
        <begin position="200"/>
        <end position="223"/>
    </location>
</feature>
<evidence type="ECO:0000256" key="5">
    <source>
        <dbReference type="ARBA" id="ARBA00022723"/>
    </source>
</evidence>
<evidence type="ECO:0000256" key="10">
    <source>
        <dbReference type="ARBA" id="ARBA00023136"/>
    </source>
</evidence>
<evidence type="ECO:0000256" key="14">
    <source>
        <dbReference type="ARBA" id="ARBA00038442"/>
    </source>
</evidence>
<reference evidence="18" key="3">
    <citation type="submission" date="2015-06" db="UniProtKB">
        <authorList>
            <consortium name="EnsemblMetazoa"/>
        </authorList>
    </citation>
    <scope>IDENTIFICATION</scope>
</reference>
<name>R7VA72_CAPTE</name>
<keyword evidence="5" id="KW-0479">Metal-binding</keyword>
<feature type="transmembrane region" description="Helical" evidence="15">
    <location>
        <begin position="476"/>
        <end position="501"/>
    </location>
</feature>
<dbReference type="InterPro" id="IPR013057">
    <property type="entry name" value="AA_transpt_TM"/>
</dbReference>
<dbReference type="EMBL" id="AMQN01018016">
    <property type="status" value="NOT_ANNOTATED_CDS"/>
    <property type="molecule type" value="Genomic_DNA"/>
</dbReference>
<evidence type="ECO:0000256" key="4">
    <source>
        <dbReference type="ARBA" id="ARBA00022692"/>
    </source>
</evidence>
<dbReference type="HOGENOM" id="CLU_037564_0_0_1"/>
<dbReference type="PANTHER" id="PTHR22950">
    <property type="entry name" value="AMINO ACID TRANSPORTER"/>
    <property type="match status" value="1"/>
</dbReference>
<evidence type="ECO:0000256" key="12">
    <source>
        <dbReference type="ARBA" id="ARBA00023180"/>
    </source>
</evidence>
<dbReference type="GO" id="GO:0031902">
    <property type="term" value="C:late endosome membrane"/>
    <property type="evidence" value="ECO:0007669"/>
    <property type="project" value="UniProtKB-SubCell"/>
</dbReference>
<keyword evidence="3" id="KW-0813">Transport</keyword>
<dbReference type="PANTHER" id="PTHR22950:SF244">
    <property type="entry name" value="NEUTRAL AMINO ACID TRANSPORTER 9"/>
    <property type="match status" value="1"/>
</dbReference>
<keyword evidence="10 15" id="KW-0472">Membrane</keyword>
<comment type="similarity">
    <text evidence="14">Belongs to the amino acid/polyamine transporter 2 family. SLC38A9 subfamily.</text>
</comment>
<keyword evidence="4 15" id="KW-0812">Transmembrane</keyword>
<organism evidence="17">
    <name type="scientific">Capitella teleta</name>
    <name type="common">Polychaete worm</name>
    <dbReference type="NCBI Taxonomy" id="283909"/>
    <lineage>
        <taxon>Eukaryota</taxon>
        <taxon>Metazoa</taxon>
        <taxon>Spiralia</taxon>
        <taxon>Lophotrochozoa</taxon>
        <taxon>Annelida</taxon>
        <taxon>Polychaeta</taxon>
        <taxon>Sedentaria</taxon>
        <taxon>Scolecida</taxon>
        <taxon>Capitellidae</taxon>
        <taxon>Capitella</taxon>
    </lineage>
</organism>
<evidence type="ECO:0000313" key="17">
    <source>
        <dbReference type="EMBL" id="ELU15514.1"/>
    </source>
</evidence>
<dbReference type="AlphaFoldDB" id="R7VA72"/>
<keyword evidence="7" id="KW-0029">Amino-acid transport</keyword>
<feature type="transmembrane region" description="Helical" evidence="15">
    <location>
        <begin position="400"/>
        <end position="423"/>
    </location>
</feature>
<proteinExistence type="inferred from homology"/>
<feature type="transmembrane region" description="Helical" evidence="15">
    <location>
        <begin position="321"/>
        <end position="340"/>
    </location>
</feature>
<feature type="transmembrane region" description="Helical" evidence="15">
    <location>
        <begin position="443"/>
        <end position="464"/>
    </location>
</feature>
<keyword evidence="6" id="KW-0967">Endosome</keyword>
<evidence type="ECO:0000256" key="15">
    <source>
        <dbReference type="SAM" id="Phobius"/>
    </source>
</evidence>
<evidence type="ECO:0000256" key="8">
    <source>
        <dbReference type="ARBA" id="ARBA00022989"/>
    </source>
</evidence>
<accession>R7VA72</accession>
<sequence>MEGDAIDDLVDSNATAPLIRNNSINRISQSERNAPSGVSPIVHEDDEAITIRRPLQYRSILRPNNSESELRGTYHRYRYYSRLDPQSYSSLMMPNHIVPPEFYLVIPIKPDEGTQSSIITIFSIWNTMMGTSLLSMPWALEQAGFGTGIGLIVLMGILTLYTAIRVLNSPKHIAEGSTPLEEFSDVCGHYLGRVGNYGSIAFSLVALLGAAIVYWVLMANFLFHTGQFIHDKVTHEFNATDPHPIGNSTNLDVYCPSWDHSVHPEHVDLLSEYWLLQNGPQDAESTFSVVWQQTLTVPFFLLLFIVPLINFKSPTFFTKFNALGTISVLYIISFIAYKASQWGWNMDFKTDVPSLVIPEFKWTFPALTGTLSLAFFIHNCVLSITRNQKNPQHNNRDVSIAYFCVAFTYLFIGVTFYTCFPLPKDCIEDNLLNNFRSSDALAFAARVFLFFQMITVFPLLMYIFRAQVLSVLFNNVYPGLIHVLVVNVAILTLCLLFAIFMPSIGTIIRFAGALCGAAYIFALPCIVFMMSKHRVGLLNAPIVITHVVIILIGVLNFIGQFLIM</sequence>
<reference evidence="19" key="1">
    <citation type="submission" date="2012-12" db="EMBL/GenBank/DDBJ databases">
        <authorList>
            <person name="Hellsten U."/>
            <person name="Grimwood J."/>
            <person name="Chapman J.A."/>
            <person name="Shapiro H."/>
            <person name="Aerts A."/>
            <person name="Otillar R.P."/>
            <person name="Terry A.Y."/>
            <person name="Boore J.L."/>
            <person name="Simakov O."/>
            <person name="Marletaz F."/>
            <person name="Cho S.-J."/>
            <person name="Edsinger-Gonzales E."/>
            <person name="Havlak P."/>
            <person name="Kuo D.-H."/>
            <person name="Larsson T."/>
            <person name="Lv J."/>
            <person name="Arendt D."/>
            <person name="Savage R."/>
            <person name="Osoegawa K."/>
            <person name="de Jong P."/>
            <person name="Lindberg D.R."/>
            <person name="Seaver E.C."/>
            <person name="Weisblat D.A."/>
            <person name="Putnam N.H."/>
            <person name="Grigoriev I.V."/>
            <person name="Rokhsar D.S."/>
        </authorList>
    </citation>
    <scope>NUCLEOTIDE SEQUENCE</scope>
    <source>
        <strain evidence="19">I ESC-2004</strain>
    </source>
</reference>
<keyword evidence="11" id="KW-1015">Disulfide bond</keyword>
<dbReference type="STRING" id="283909.R7VA72"/>
<evidence type="ECO:0000256" key="1">
    <source>
        <dbReference type="ARBA" id="ARBA00004107"/>
    </source>
</evidence>
<evidence type="ECO:0000256" key="9">
    <source>
        <dbReference type="ARBA" id="ARBA00023053"/>
    </source>
</evidence>
<dbReference type="EMBL" id="KB293777">
    <property type="protein sequence ID" value="ELU15514.1"/>
    <property type="molecule type" value="Genomic_DNA"/>
</dbReference>
<dbReference type="Pfam" id="PF01490">
    <property type="entry name" value="Aa_trans"/>
    <property type="match status" value="2"/>
</dbReference>
<evidence type="ECO:0000259" key="16">
    <source>
        <dbReference type="Pfam" id="PF01490"/>
    </source>
</evidence>
<dbReference type="GO" id="GO:0046872">
    <property type="term" value="F:metal ion binding"/>
    <property type="evidence" value="ECO:0007669"/>
    <property type="project" value="UniProtKB-KW"/>
</dbReference>
<dbReference type="GO" id="GO:0015179">
    <property type="term" value="F:L-amino acid transmembrane transporter activity"/>
    <property type="evidence" value="ECO:0007669"/>
    <property type="project" value="TreeGrafter"/>
</dbReference>